<dbReference type="InterPro" id="IPR029032">
    <property type="entry name" value="AhpD-like"/>
</dbReference>
<reference evidence="3" key="1">
    <citation type="submission" date="2010-03" db="EMBL/GenBank/DDBJ databases">
        <title>The genome sequence of Synergistetes sp. SGP1.</title>
        <authorList>
            <consortium name="metaHIT consortium -- http://www.metahit.eu/"/>
            <person name="Pajon A."/>
            <person name="Turner K."/>
            <person name="Parkhill J."/>
            <person name="Wade W."/>
            <person name="Vartoukian S."/>
        </authorList>
    </citation>
    <scope>NUCLEOTIDE SEQUENCE [LARGE SCALE GENOMIC DNA]</scope>
    <source>
        <strain evidence="3">SGP1</strain>
    </source>
</reference>
<accession>A0AB94IYI1</accession>
<dbReference type="Proteomes" id="UP000008957">
    <property type="component" value="Chromosome"/>
</dbReference>
<evidence type="ECO:0000259" key="1">
    <source>
        <dbReference type="Pfam" id="PF10006"/>
    </source>
</evidence>
<proteinExistence type="predicted"/>
<sequence length="228" mass="25713">MSFADWKDKRTGFRRIDVRGVAGNFFPGLKKQAMELPVGAGLEVVQTFEPIPLYAVMEQLGFEHHTERATENEFHAWFYRVEVRGEDGTIPMRPAALTNFPLIDEELGRVAVNFWDLTWNDAKRTLPYETRLLLSLANAVGAGRMRQACRELVKAYAQGVDSAALGDVFELLAWNQGIGFFSSEIGPSTLFQAYKTIRQQEKLGKSREEIGALLLERFGEKNPEVAVQ</sequence>
<organism evidence="2 3">
    <name type="scientific">Fretibacterium fastidiosum</name>
    <dbReference type="NCBI Taxonomy" id="651822"/>
    <lineage>
        <taxon>Bacteria</taxon>
        <taxon>Thermotogati</taxon>
        <taxon>Synergistota</taxon>
        <taxon>Synergistia</taxon>
        <taxon>Synergistales</taxon>
        <taxon>Aminobacteriaceae</taxon>
        <taxon>Fretibacterium</taxon>
    </lineage>
</organism>
<dbReference type="RefSeq" id="WP_015556982.1">
    <property type="nucleotide sequence ID" value="NC_021038.1"/>
</dbReference>
<evidence type="ECO:0000313" key="2">
    <source>
        <dbReference type="EMBL" id="CBL28835.1"/>
    </source>
</evidence>
<dbReference type="SUPFAM" id="SSF69118">
    <property type="entry name" value="AhpD-like"/>
    <property type="match status" value="1"/>
</dbReference>
<name>A0AB94IYI1_9BACT</name>
<dbReference type="Pfam" id="PF10006">
    <property type="entry name" value="DUF2249"/>
    <property type="match status" value="1"/>
</dbReference>
<dbReference type="EMBL" id="FP929056">
    <property type="protein sequence ID" value="CBL28835.1"/>
    <property type="molecule type" value="Genomic_DNA"/>
</dbReference>
<dbReference type="KEGG" id="sbr:SY1_20720"/>
<evidence type="ECO:0000313" key="3">
    <source>
        <dbReference type="Proteomes" id="UP000008957"/>
    </source>
</evidence>
<protein>
    <recommendedName>
        <fullName evidence="1">DUF2249 domain-containing protein</fullName>
    </recommendedName>
</protein>
<reference evidence="2 3" key="2">
    <citation type="submission" date="2010-03" db="EMBL/GenBank/DDBJ databases">
        <authorList>
            <person name="Pajon A."/>
        </authorList>
    </citation>
    <scope>NUCLEOTIDE SEQUENCE [LARGE SCALE GENOMIC DNA]</scope>
    <source>
        <strain evidence="2 3">SGP1</strain>
    </source>
</reference>
<dbReference type="AlphaFoldDB" id="A0AB94IYI1"/>
<gene>
    <name evidence="2" type="ORF">SY1_20720</name>
</gene>
<keyword evidence="3" id="KW-1185">Reference proteome</keyword>
<dbReference type="InterPro" id="IPR018720">
    <property type="entry name" value="DUF2249"/>
</dbReference>
<feature type="domain" description="DUF2249" evidence="1">
    <location>
        <begin position="16"/>
        <end position="79"/>
    </location>
</feature>